<dbReference type="EMBL" id="KN824434">
    <property type="protein sequence ID" value="KIM20443.1"/>
    <property type="molecule type" value="Genomic_DNA"/>
</dbReference>
<dbReference type="PANTHER" id="PTHR24304:SF2">
    <property type="entry name" value="24-HYDROXYCHOLESTEROL 7-ALPHA-HYDROXYLASE"/>
    <property type="match status" value="1"/>
</dbReference>
<feature type="transmembrane region" description="Helical" evidence="5">
    <location>
        <begin position="6"/>
        <end position="23"/>
    </location>
</feature>
<dbReference type="GO" id="GO:0016705">
    <property type="term" value="F:oxidoreductase activity, acting on paired donors, with incorporation or reduction of molecular oxygen"/>
    <property type="evidence" value="ECO:0007669"/>
    <property type="project" value="InterPro"/>
</dbReference>
<evidence type="ECO:0000313" key="6">
    <source>
        <dbReference type="EMBL" id="KIM20443.1"/>
    </source>
</evidence>
<gene>
    <name evidence="6" type="ORF">M408DRAFT_30369</name>
</gene>
<name>A0A0C2W1P0_SERVB</name>
<dbReference type="Proteomes" id="UP000054097">
    <property type="component" value="Unassembled WGS sequence"/>
</dbReference>
<reference evidence="6 7" key="1">
    <citation type="submission" date="2014-04" db="EMBL/GenBank/DDBJ databases">
        <authorList>
            <consortium name="DOE Joint Genome Institute"/>
            <person name="Kuo A."/>
            <person name="Zuccaro A."/>
            <person name="Kohler A."/>
            <person name="Nagy L.G."/>
            <person name="Floudas D."/>
            <person name="Copeland A."/>
            <person name="Barry K.W."/>
            <person name="Cichocki N."/>
            <person name="Veneault-Fourrey C."/>
            <person name="LaButti K."/>
            <person name="Lindquist E.A."/>
            <person name="Lipzen A."/>
            <person name="Lundell T."/>
            <person name="Morin E."/>
            <person name="Murat C."/>
            <person name="Sun H."/>
            <person name="Tunlid A."/>
            <person name="Henrissat B."/>
            <person name="Grigoriev I.V."/>
            <person name="Hibbett D.S."/>
            <person name="Martin F."/>
            <person name="Nordberg H.P."/>
            <person name="Cantor M.N."/>
            <person name="Hua S.X."/>
        </authorList>
    </citation>
    <scope>NUCLEOTIDE SEQUENCE [LARGE SCALE GENOMIC DNA]</scope>
    <source>
        <strain evidence="6 7">MAFF 305830</strain>
    </source>
</reference>
<evidence type="ECO:0000256" key="2">
    <source>
        <dbReference type="ARBA" id="ARBA00022617"/>
    </source>
</evidence>
<dbReference type="AlphaFoldDB" id="A0A0C2W1P0"/>
<dbReference type="PANTHER" id="PTHR24304">
    <property type="entry name" value="CYTOCHROME P450 FAMILY 7"/>
    <property type="match status" value="1"/>
</dbReference>
<keyword evidence="5" id="KW-0812">Transmembrane</keyword>
<keyword evidence="5" id="KW-1133">Transmembrane helix</keyword>
<dbReference type="OrthoDB" id="3366823at2759"/>
<sequence>MNDANYPLVIGVGGLLITTVLWSQLRKKSAVMVGEPPMLPGGLPVIGHAISLVRDANALHMYARQWTRDLQPVSISLVGQRAYFILNPRDWATVWKAKTLSFDALVEGGLVAMFGVTAKGVQELQSDPDGIGPLLQHNHAYLKEVLGPGGSLEPLTRGYIDYLDIELQKEVSGSGIEVKLENW</sequence>
<evidence type="ECO:0000256" key="3">
    <source>
        <dbReference type="ARBA" id="ARBA00022723"/>
    </source>
</evidence>
<evidence type="ECO:0008006" key="8">
    <source>
        <dbReference type="Google" id="ProtNLM"/>
    </source>
</evidence>
<dbReference type="GO" id="GO:0005506">
    <property type="term" value="F:iron ion binding"/>
    <property type="evidence" value="ECO:0007669"/>
    <property type="project" value="InterPro"/>
</dbReference>
<keyword evidence="5" id="KW-0472">Membrane</keyword>
<evidence type="ECO:0000313" key="7">
    <source>
        <dbReference type="Proteomes" id="UP000054097"/>
    </source>
</evidence>
<dbReference type="STRING" id="933852.A0A0C2W1P0"/>
<dbReference type="GO" id="GO:0008395">
    <property type="term" value="F:steroid hydroxylase activity"/>
    <property type="evidence" value="ECO:0007669"/>
    <property type="project" value="TreeGrafter"/>
</dbReference>
<feature type="non-terminal residue" evidence="6">
    <location>
        <position position="183"/>
    </location>
</feature>
<dbReference type="Gene3D" id="1.10.630.10">
    <property type="entry name" value="Cytochrome P450"/>
    <property type="match status" value="1"/>
</dbReference>
<proteinExistence type="inferred from homology"/>
<keyword evidence="2" id="KW-0349">Heme</keyword>
<dbReference type="GO" id="GO:0020037">
    <property type="term" value="F:heme binding"/>
    <property type="evidence" value="ECO:0007669"/>
    <property type="project" value="InterPro"/>
</dbReference>
<accession>A0A0C2W1P0</accession>
<dbReference type="HOGENOM" id="CLU_1478527_0_0_1"/>
<protein>
    <recommendedName>
        <fullName evidence="8">Cytochrome P450</fullName>
    </recommendedName>
</protein>
<organism evidence="6 7">
    <name type="scientific">Serendipita vermifera MAFF 305830</name>
    <dbReference type="NCBI Taxonomy" id="933852"/>
    <lineage>
        <taxon>Eukaryota</taxon>
        <taxon>Fungi</taxon>
        <taxon>Dikarya</taxon>
        <taxon>Basidiomycota</taxon>
        <taxon>Agaricomycotina</taxon>
        <taxon>Agaricomycetes</taxon>
        <taxon>Sebacinales</taxon>
        <taxon>Serendipitaceae</taxon>
        <taxon>Serendipita</taxon>
    </lineage>
</organism>
<reference evidence="7" key="2">
    <citation type="submission" date="2015-01" db="EMBL/GenBank/DDBJ databases">
        <title>Evolutionary Origins and Diversification of the Mycorrhizal Mutualists.</title>
        <authorList>
            <consortium name="DOE Joint Genome Institute"/>
            <consortium name="Mycorrhizal Genomics Consortium"/>
            <person name="Kohler A."/>
            <person name="Kuo A."/>
            <person name="Nagy L.G."/>
            <person name="Floudas D."/>
            <person name="Copeland A."/>
            <person name="Barry K.W."/>
            <person name="Cichocki N."/>
            <person name="Veneault-Fourrey C."/>
            <person name="LaButti K."/>
            <person name="Lindquist E.A."/>
            <person name="Lipzen A."/>
            <person name="Lundell T."/>
            <person name="Morin E."/>
            <person name="Murat C."/>
            <person name="Riley R."/>
            <person name="Ohm R."/>
            <person name="Sun H."/>
            <person name="Tunlid A."/>
            <person name="Henrissat B."/>
            <person name="Grigoriev I.V."/>
            <person name="Hibbett D.S."/>
            <person name="Martin F."/>
        </authorList>
    </citation>
    <scope>NUCLEOTIDE SEQUENCE [LARGE SCALE GENOMIC DNA]</scope>
    <source>
        <strain evidence="7">MAFF 305830</strain>
    </source>
</reference>
<keyword evidence="4" id="KW-0408">Iron</keyword>
<comment type="similarity">
    <text evidence="1">Belongs to the cytochrome P450 family.</text>
</comment>
<dbReference type="InterPro" id="IPR050529">
    <property type="entry name" value="CYP450_sterol_14alpha_dmase"/>
</dbReference>
<keyword evidence="3" id="KW-0479">Metal-binding</keyword>
<evidence type="ECO:0000256" key="5">
    <source>
        <dbReference type="SAM" id="Phobius"/>
    </source>
</evidence>
<evidence type="ECO:0000256" key="1">
    <source>
        <dbReference type="ARBA" id="ARBA00010617"/>
    </source>
</evidence>
<keyword evidence="7" id="KW-1185">Reference proteome</keyword>
<dbReference type="InterPro" id="IPR036396">
    <property type="entry name" value="Cyt_P450_sf"/>
</dbReference>
<evidence type="ECO:0000256" key="4">
    <source>
        <dbReference type="ARBA" id="ARBA00023004"/>
    </source>
</evidence>